<feature type="transmembrane region" description="Helical" evidence="2">
    <location>
        <begin position="229"/>
        <end position="249"/>
    </location>
</feature>
<feature type="transmembrane region" description="Helical" evidence="2">
    <location>
        <begin position="47"/>
        <end position="67"/>
    </location>
</feature>
<feature type="transmembrane region" description="Helical" evidence="2">
    <location>
        <begin position="129"/>
        <end position="147"/>
    </location>
</feature>
<dbReference type="KEGG" id="tpol:Mal48_28090"/>
<feature type="transmembrane region" description="Helical" evidence="2">
    <location>
        <begin position="205"/>
        <end position="223"/>
    </location>
</feature>
<sequence>MNSEVRVPENRSDSAQTKTNAQTDGNAIGEREEFANQIREKVVVSGWALLGTLAVGLFFVYCSYVPLYHTDLWGHVGYGKWMLEHGALPIEDPFVSLAGGVEVIDNAWLSQLAFGWVVQNVGVAGLSDLYAVSCLAFFLALVAAFSWRAKNWGVGFFCAVGAWGMIAFRLAIMRPELLGGLCFALLLAQVALMDRRRANTDESKSGTPLWAWFTIPLTFTLWTNLHGSYIVGFALVGSAVLGSAVEALVRTQSILGTWRDQRFRADLIILQLSLLAACLNPYGIDLLLQTVLFPSHPNLKSVMEWFPLEFMSLEGIPMAISWVVAAFAIRHSRVKFSVRDVFLLLLLSLAVCMRVRMIAWYSPIYFFVMAPHFADSLRQLGEVNFIERLTSSLAFLSRPSFHVALVTGLICYLAFAFSPVSRHVMGGNSPPEEKLYSYQTPVKLSKYFQEHPPGGLIYAPQWWGDWLIWQSDEELEVFVSTNTIHLVPETVWQHYLTMSRGRVGFDRLLNRYRINTIVVSKDLQPGLEKMMKEKLGWKSVYEDEISVVFERESVSRSASQADSEVAVH</sequence>
<keyword evidence="2" id="KW-0812">Transmembrane</keyword>
<dbReference type="EMBL" id="CP036267">
    <property type="protein sequence ID" value="QDT33556.1"/>
    <property type="molecule type" value="Genomic_DNA"/>
</dbReference>
<feature type="compositionally biased region" description="Basic and acidic residues" evidence="1">
    <location>
        <begin position="1"/>
        <end position="12"/>
    </location>
</feature>
<feature type="transmembrane region" description="Helical" evidence="2">
    <location>
        <begin position="269"/>
        <end position="290"/>
    </location>
</feature>
<keyword evidence="2" id="KW-0472">Membrane</keyword>
<feature type="region of interest" description="Disordered" evidence="1">
    <location>
        <begin position="1"/>
        <end position="25"/>
    </location>
</feature>
<feature type="transmembrane region" description="Helical" evidence="2">
    <location>
        <begin position="401"/>
        <end position="420"/>
    </location>
</feature>
<proteinExistence type="predicted"/>
<feature type="transmembrane region" description="Helical" evidence="2">
    <location>
        <begin position="177"/>
        <end position="193"/>
    </location>
</feature>
<feature type="transmembrane region" description="Helical" evidence="2">
    <location>
        <begin position="154"/>
        <end position="171"/>
    </location>
</feature>
<dbReference type="RefSeq" id="WP_145200018.1">
    <property type="nucleotide sequence ID" value="NZ_CP036267.1"/>
</dbReference>
<dbReference type="AlphaFoldDB" id="A0A517QPJ7"/>
<keyword evidence="4" id="KW-1185">Reference proteome</keyword>
<dbReference type="Proteomes" id="UP000315724">
    <property type="component" value="Chromosome"/>
</dbReference>
<feature type="transmembrane region" description="Helical" evidence="2">
    <location>
        <begin position="310"/>
        <end position="329"/>
    </location>
</feature>
<feature type="transmembrane region" description="Helical" evidence="2">
    <location>
        <begin position="341"/>
        <end position="361"/>
    </location>
</feature>
<protein>
    <recommendedName>
        <fullName evidence="5">Glycosyltransferase RgtA/B/C/D-like domain-containing protein</fullName>
    </recommendedName>
</protein>
<evidence type="ECO:0000256" key="2">
    <source>
        <dbReference type="SAM" id="Phobius"/>
    </source>
</evidence>
<feature type="compositionally biased region" description="Polar residues" evidence="1">
    <location>
        <begin position="13"/>
        <end position="25"/>
    </location>
</feature>
<organism evidence="3 4">
    <name type="scientific">Thalassoglobus polymorphus</name>
    <dbReference type="NCBI Taxonomy" id="2527994"/>
    <lineage>
        <taxon>Bacteria</taxon>
        <taxon>Pseudomonadati</taxon>
        <taxon>Planctomycetota</taxon>
        <taxon>Planctomycetia</taxon>
        <taxon>Planctomycetales</taxon>
        <taxon>Planctomycetaceae</taxon>
        <taxon>Thalassoglobus</taxon>
    </lineage>
</organism>
<dbReference type="OrthoDB" id="9786218at2"/>
<name>A0A517QPJ7_9PLAN</name>
<evidence type="ECO:0008006" key="5">
    <source>
        <dbReference type="Google" id="ProtNLM"/>
    </source>
</evidence>
<evidence type="ECO:0000313" key="3">
    <source>
        <dbReference type="EMBL" id="QDT33556.1"/>
    </source>
</evidence>
<accession>A0A517QPJ7</accession>
<keyword evidence="2" id="KW-1133">Transmembrane helix</keyword>
<gene>
    <name evidence="3" type="ORF">Mal48_28090</name>
</gene>
<evidence type="ECO:0000256" key="1">
    <source>
        <dbReference type="SAM" id="MobiDB-lite"/>
    </source>
</evidence>
<reference evidence="3 4" key="1">
    <citation type="submission" date="2019-02" db="EMBL/GenBank/DDBJ databases">
        <title>Deep-cultivation of Planctomycetes and their phenomic and genomic characterization uncovers novel biology.</title>
        <authorList>
            <person name="Wiegand S."/>
            <person name="Jogler M."/>
            <person name="Boedeker C."/>
            <person name="Pinto D."/>
            <person name="Vollmers J."/>
            <person name="Rivas-Marin E."/>
            <person name="Kohn T."/>
            <person name="Peeters S.H."/>
            <person name="Heuer A."/>
            <person name="Rast P."/>
            <person name="Oberbeckmann S."/>
            <person name="Bunk B."/>
            <person name="Jeske O."/>
            <person name="Meyerdierks A."/>
            <person name="Storesund J.E."/>
            <person name="Kallscheuer N."/>
            <person name="Luecker S."/>
            <person name="Lage O.M."/>
            <person name="Pohl T."/>
            <person name="Merkel B.J."/>
            <person name="Hornburger P."/>
            <person name="Mueller R.-W."/>
            <person name="Bruemmer F."/>
            <person name="Labrenz M."/>
            <person name="Spormann A.M."/>
            <person name="Op den Camp H."/>
            <person name="Overmann J."/>
            <person name="Amann R."/>
            <person name="Jetten M.S.M."/>
            <person name="Mascher T."/>
            <person name="Medema M.H."/>
            <person name="Devos D.P."/>
            <person name="Kaster A.-K."/>
            <person name="Ovreas L."/>
            <person name="Rohde M."/>
            <person name="Galperin M.Y."/>
            <person name="Jogler C."/>
        </authorList>
    </citation>
    <scope>NUCLEOTIDE SEQUENCE [LARGE SCALE GENOMIC DNA]</scope>
    <source>
        <strain evidence="3 4">Mal48</strain>
    </source>
</reference>
<evidence type="ECO:0000313" key="4">
    <source>
        <dbReference type="Proteomes" id="UP000315724"/>
    </source>
</evidence>